<evidence type="ECO:0000313" key="2">
    <source>
        <dbReference type="Proteomes" id="UP000224460"/>
    </source>
</evidence>
<proteinExistence type="predicted"/>
<evidence type="ECO:0000313" key="1">
    <source>
        <dbReference type="EMBL" id="PHV70517.1"/>
    </source>
</evidence>
<keyword evidence="2" id="KW-1185">Reference proteome</keyword>
<dbReference type="EMBL" id="PEDL01000010">
    <property type="protein sequence ID" value="PHV70517.1"/>
    <property type="molecule type" value="Genomic_DNA"/>
</dbReference>
<comment type="caution">
    <text evidence="1">The sequence shown here is derived from an EMBL/GenBank/DDBJ whole genome shotgun (WGS) entry which is preliminary data.</text>
</comment>
<protein>
    <submittedName>
        <fullName evidence="1">Glycerol kinase</fullName>
    </submittedName>
</protein>
<name>A0AC61DD69_9FIRM</name>
<reference evidence="1" key="1">
    <citation type="submission" date="2017-10" db="EMBL/GenBank/DDBJ databases">
        <title>Genome sequence of cellulolytic Lachnospiraceae bacterium XHS1971 isolated from hotspring sediment.</title>
        <authorList>
            <person name="Vasudevan G."/>
            <person name="Joshi A.J."/>
            <person name="Hivarkar S."/>
            <person name="Lanjekar V.B."/>
            <person name="Dhakephalkar P.K."/>
            <person name="Dagar S."/>
        </authorList>
    </citation>
    <scope>NUCLEOTIDE SEQUENCE</scope>
    <source>
        <strain evidence="1">XHS1971</strain>
    </source>
</reference>
<gene>
    <name evidence="1" type="ORF">CS063_10100</name>
</gene>
<dbReference type="Proteomes" id="UP000224460">
    <property type="component" value="Unassembled WGS sequence"/>
</dbReference>
<organism evidence="1 2">
    <name type="scientific">Sporanaerobium hydrogeniformans</name>
    <dbReference type="NCBI Taxonomy" id="3072179"/>
    <lineage>
        <taxon>Bacteria</taxon>
        <taxon>Bacillati</taxon>
        <taxon>Bacillota</taxon>
        <taxon>Clostridia</taxon>
        <taxon>Lachnospirales</taxon>
        <taxon>Lachnospiraceae</taxon>
        <taxon>Sporanaerobium</taxon>
    </lineage>
</organism>
<keyword evidence="1" id="KW-0418">Kinase</keyword>
<keyword evidence="1" id="KW-0808">Transferase</keyword>
<sequence length="497" mass="55656">MENKKYLLAIDQSTSGTKALLFDEGGNIAHRYDKPHKQITNNRGWVEHNPEEIYDNLIECVKQVVHEAEVNKESIVGIGLSNQRETAVVWDKFSGRSRYNAIVWQCNRGEAICKEIADQGQAESIQSRTGLPLSPYFSAAKISWVLRYLETNEESIEELCAGTMDSYLIYRLTKGKVFKTDYSNASRTQLFNILDLKWDEEIASLFKINPAILPEVCNSNASYGETDLEGYLDRPIPIHAVLGDSHGALFGQGCLEKGMVKATYGTGSSIMMNIGEKPIFSKKGIVTSLAWKIGDKPEYVLEGNINYTGAVLKWVTEDLKLISSPKESETCAFAANEADKTYLVPAFTGLGAPYWNSEATAQISGMTRITGKNEVVKAALESIAYQIADIIYLMKEEAQIDIQELRVDGGPTRNQYLMQFQSNILDLKIQVPKWEELSAIGVAYMAGTELGLYDKNAIFNNIERTQFTSYFNTAERKEKYLGWQQAVQSVLIRAKNN</sequence>
<accession>A0AC61DD69</accession>